<accession>A0A368T686</accession>
<evidence type="ECO:0000313" key="2">
    <source>
        <dbReference type="Proteomes" id="UP000253318"/>
    </source>
</evidence>
<protein>
    <submittedName>
        <fullName evidence="1">Uncharacterized protein</fullName>
    </submittedName>
</protein>
<reference evidence="1 2" key="1">
    <citation type="submission" date="2018-04" db="EMBL/GenBank/DDBJ databases">
        <title>Novel actinobacteria from marine sediment.</title>
        <authorList>
            <person name="Ng Z.Y."/>
            <person name="Tan G.Y.A."/>
        </authorList>
    </citation>
    <scope>NUCLEOTIDE SEQUENCE [LARGE SCALE GENOMIC DNA]</scope>
    <source>
        <strain evidence="1 2">TPS81</strain>
    </source>
</reference>
<proteinExistence type="predicted"/>
<dbReference type="EMBL" id="QEIN01000075">
    <property type="protein sequence ID" value="RCV58982.1"/>
    <property type="molecule type" value="Genomic_DNA"/>
</dbReference>
<evidence type="ECO:0000313" key="1">
    <source>
        <dbReference type="EMBL" id="RCV58982.1"/>
    </source>
</evidence>
<gene>
    <name evidence="1" type="ORF">DEF24_11500</name>
</gene>
<dbReference type="AlphaFoldDB" id="A0A368T686"/>
<comment type="caution">
    <text evidence="1">The sequence shown here is derived from an EMBL/GenBank/DDBJ whole genome shotgun (WGS) entry which is preliminary data.</text>
</comment>
<dbReference type="Proteomes" id="UP000253318">
    <property type="component" value="Unassembled WGS sequence"/>
</dbReference>
<name>A0A368T686_9ACTN</name>
<sequence length="63" mass="6539">MADGRTLAPTTGDIADQGEGCARAFPDAIRRGHSACGAQSHEGVGEAYTCGPLVLHMWPLCVL</sequence>
<keyword evidence="2" id="KW-1185">Reference proteome</keyword>
<organism evidence="1 2">
    <name type="scientific">Marinitenerispora sediminis</name>
    <dbReference type="NCBI Taxonomy" id="1931232"/>
    <lineage>
        <taxon>Bacteria</taxon>
        <taxon>Bacillati</taxon>
        <taxon>Actinomycetota</taxon>
        <taxon>Actinomycetes</taxon>
        <taxon>Streptosporangiales</taxon>
        <taxon>Nocardiopsidaceae</taxon>
        <taxon>Marinitenerispora</taxon>
    </lineage>
</organism>